<reference evidence="1" key="1">
    <citation type="submission" date="2022-08" db="EMBL/GenBank/DDBJ databases">
        <title>Genome Sequence of Pycnoporus sanguineus.</title>
        <authorList>
            <person name="Buettner E."/>
        </authorList>
    </citation>
    <scope>NUCLEOTIDE SEQUENCE</scope>
    <source>
        <strain evidence="1">CG-C14</strain>
    </source>
</reference>
<protein>
    <submittedName>
        <fullName evidence="1">Uncharacterized protein</fullName>
    </submittedName>
</protein>
<name>A0ACC1ME33_9APHY</name>
<dbReference type="Proteomes" id="UP001144978">
    <property type="component" value="Unassembled WGS sequence"/>
</dbReference>
<proteinExistence type="predicted"/>
<accession>A0ACC1ME33</accession>
<gene>
    <name evidence="1" type="ORF">NUW54_g14302</name>
</gene>
<organism evidence="1 2">
    <name type="scientific">Trametes sanguinea</name>
    <dbReference type="NCBI Taxonomy" id="158606"/>
    <lineage>
        <taxon>Eukaryota</taxon>
        <taxon>Fungi</taxon>
        <taxon>Dikarya</taxon>
        <taxon>Basidiomycota</taxon>
        <taxon>Agaricomycotina</taxon>
        <taxon>Agaricomycetes</taxon>
        <taxon>Polyporales</taxon>
        <taxon>Polyporaceae</taxon>
        <taxon>Trametes</taxon>
    </lineage>
</organism>
<evidence type="ECO:0000313" key="1">
    <source>
        <dbReference type="EMBL" id="KAJ2963045.1"/>
    </source>
</evidence>
<comment type="caution">
    <text evidence="1">The sequence shown here is derived from an EMBL/GenBank/DDBJ whole genome shotgun (WGS) entry which is preliminary data.</text>
</comment>
<sequence>MDVATDAAQSEREIEETEEVMEEMLLSEDFAEQLGIGVNGGGTCSAGDDEGSRHLDGDEGHRRVRPGVVIIGRATPTHRAVRPELALKHLPLMVCGGALQHQPIRQARPGLAARPPPGPPSPPIVPLWRPALAHRRPTPTPSTSPGVESIRPSSHLGGNEHKLPVHGCSRSEHLRSPRALHSVPGCGRRSLTN</sequence>
<keyword evidence="2" id="KW-1185">Reference proteome</keyword>
<evidence type="ECO:0000313" key="2">
    <source>
        <dbReference type="Proteomes" id="UP001144978"/>
    </source>
</evidence>
<dbReference type="EMBL" id="JANSHE010007278">
    <property type="protein sequence ID" value="KAJ2963045.1"/>
    <property type="molecule type" value="Genomic_DNA"/>
</dbReference>